<dbReference type="GO" id="GO:1990573">
    <property type="term" value="P:potassium ion import across plasma membrane"/>
    <property type="evidence" value="ECO:0007669"/>
    <property type="project" value="TreeGrafter"/>
</dbReference>
<evidence type="ECO:0000259" key="5">
    <source>
        <dbReference type="Pfam" id="PF00689"/>
    </source>
</evidence>
<dbReference type="InterPro" id="IPR023298">
    <property type="entry name" value="ATPase_P-typ_TM_dom_sf"/>
</dbReference>
<gene>
    <name evidence="6" type="ORF">BRAN1462_LOCUS10369</name>
</gene>
<reference evidence="6" key="1">
    <citation type="submission" date="2021-01" db="EMBL/GenBank/DDBJ databases">
        <authorList>
            <person name="Corre E."/>
            <person name="Pelletier E."/>
            <person name="Niang G."/>
            <person name="Scheremetjew M."/>
            <person name="Finn R."/>
            <person name="Kale V."/>
            <person name="Holt S."/>
            <person name="Cochrane G."/>
            <person name="Meng A."/>
            <person name="Brown T."/>
            <person name="Cohen L."/>
        </authorList>
    </citation>
    <scope>NUCLEOTIDE SEQUENCE</scope>
    <source>
        <strain evidence="6">RCC3387</strain>
    </source>
</reference>
<keyword evidence="4" id="KW-0472">Membrane</keyword>
<evidence type="ECO:0000256" key="3">
    <source>
        <dbReference type="SAM" id="MobiDB-lite"/>
    </source>
</evidence>
<feature type="domain" description="Cation-transporting P-type ATPase C-terminal" evidence="5">
    <location>
        <begin position="6"/>
        <end position="195"/>
    </location>
</feature>
<dbReference type="GO" id="GO:0005391">
    <property type="term" value="F:P-type sodium:potassium-exchanging transporter activity"/>
    <property type="evidence" value="ECO:0007669"/>
    <property type="project" value="TreeGrafter"/>
</dbReference>
<feature type="transmembrane region" description="Helical" evidence="4">
    <location>
        <begin position="169"/>
        <end position="188"/>
    </location>
</feature>
<accession>A0A7S2N709</accession>
<dbReference type="GO" id="GO:1902600">
    <property type="term" value="P:proton transmembrane transport"/>
    <property type="evidence" value="ECO:0007669"/>
    <property type="project" value="TreeGrafter"/>
</dbReference>
<keyword evidence="2" id="KW-1003">Cell membrane</keyword>
<dbReference type="GO" id="GO:0005886">
    <property type="term" value="C:plasma membrane"/>
    <property type="evidence" value="ECO:0007669"/>
    <property type="project" value="UniProtKB-SubCell"/>
</dbReference>
<evidence type="ECO:0000256" key="2">
    <source>
        <dbReference type="ARBA" id="ARBA00022475"/>
    </source>
</evidence>
<dbReference type="GO" id="GO:0006883">
    <property type="term" value="P:intracellular sodium ion homeostasis"/>
    <property type="evidence" value="ECO:0007669"/>
    <property type="project" value="TreeGrafter"/>
</dbReference>
<protein>
    <recommendedName>
        <fullName evidence="5">Cation-transporting P-type ATPase C-terminal domain-containing protein</fullName>
    </recommendedName>
</protein>
<comment type="subcellular location">
    <subcellularLocation>
        <location evidence="1">Cell membrane</location>
        <topology evidence="1">Multi-pass membrane protein</topology>
    </subcellularLocation>
</comment>
<dbReference type="SUPFAM" id="SSF81665">
    <property type="entry name" value="Calcium ATPase, transmembrane domain M"/>
    <property type="match status" value="1"/>
</dbReference>
<feature type="transmembrane region" description="Helical" evidence="4">
    <location>
        <begin position="108"/>
        <end position="127"/>
    </location>
</feature>
<organism evidence="6">
    <name type="scientific">Zooxanthella nutricula</name>
    <dbReference type="NCBI Taxonomy" id="1333877"/>
    <lineage>
        <taxon>Eukaryota</taxon>
        <taxon>Sar</taxon>
        <taxon>Alveolata</taxon>
        <taxon>Dinophyceae</taxon>
        <taxon>Peridiniales</taxon>
        <taxon>Peridiniales incertae sedis</taxon>
        <taxon>Zooxanthella</taxon>
    </lineage>
</organism>
<evidence type="ECO:0000256" key="1">
    <source>
        <dbReference type="ARBA" id="ARBA00004651"/>
    </source>
</evidence>
<dbReference type="PANTHER" id="PTHR43294:SF21">
    <property type="entry name" value="CATION TRANSPORTING ATPASE"/>
    <property type="match status" value="1"/>
</dbReference>
<evidence type="ECO:0000313" key="6">
    <source>
        <dbReference type="EMBL" id="CAD9523968.1"/>
    </source>
</evidence>
<feature type="transmembrane region" description="Helical" evidence="4">
    <location>
        <begin position="139"/>
        <end position="163"/>
    </location>
</feature>
<dbReference type="InterPro" id="IPR050510">
    <property type="entry name" value="Cation_transp_ATPase_P-type"/>
</dbReference>
<dbReference type="GO" id="GO:0036376">
    <property type="term" value="P:sodium ion export across plasma membrane"/>
    <property type="evidence" value="ECO:0007669"/>
    <property type="project" value="TreeGrafter"/>
</dbReference>
<dbReference type="PANTHER" id="PTHR43294">
    <property type="entry name" value="SODIUM/POTASSIUM-TRANSPORTING ATPASE SUBUNIT ALPHA"/>
    <property type="match status" value="1"/>
</dbReference>
<feature type="compositionally biased region" description="Acidic residues" evidence="3">
    <location>
        <begin position="220"/>
        <end position="233"/>
    </location>
</feature>
<dbReference type="InterPro" id="IPR006068">
    <property type="entry name" value="ATPase_P-typ_cation-transptr_C"/>
</dbReference>
<proteinExistence type="predicted"/>
<dbReference type="GO" id="GO:0030007">
    <property type="term" value="P:intracellular potassium ion homeostasis"/>
    <property type="evidence" value="ECO:0007669"/>
    <property type="project" value="TreeGrafter"/>
</dbReference>
<sequence>MVFGVPEALTIAQVLLIDIGTDIWTAIAFAFQPAESKLMARAPRHPRLVKLADWGVGVYSYCYIGMLQTFFCWAMYFHVPGLLQVWADQGTGPYDANGQYVVLQGKSVYYWTLVIGQIAAAVSATTERQSLLTYCFPNTLLNLAFAFEVALGLVSLCGEFMHGAFSTTYIPWELVVRPLIALVAIVLIDEARKLVFRRLEEQNRCGWCLGAGGAAIEEDDWSGSGSSDDENDSHEDGETGKLISLC</sequence>
<keyword evidence="4" id="KW-0812">Transmembrane</keyword>
<feature type="transmembrane region" description="Helical" evidence="4">
    <location>
        <begin position="12"/>
        <end position="31"/>
    </location>
</feature>
<dbReference type="Pfam" id="PF00689">
    <property type="entry name" value="Cation_ATPase_C"/>
    <property type="match status" value="1"/>
</dbReference>
<name>A0A7S2N709_9DINO</name>
<feature type="transmembrane region" description="Helical" evidence="4">
    <location>
        <begin position="51"/>
        <end position="76"/>
    </location>
</feature>
<feature type="region of interest" description="Disordered" evidence="3">
    <location>
        <begin position="220"/>
        <end position="246"/>
    </location>
</feature>
<evidence type="ECO:0000256" key="4">
    <source>
        <dbReference type="SAM" id="Phobius"/>
    </source>
</evidence>
<dbReference type="EMBL" id="HBGW01016308">
    <property type="protein sequence ID" value="CAD9523968.1"/>
    <property type="molecule type" value="Transcribed_RNA"/>
</dbReference>
<dbReference type="AlphaFoldDB" id="A0A7S2N709"/>
<keyword evidence="4" id="KW-1133">Transmembrane helix</keyword>
<dbReference type="Gene3D" id="1.20.1110.10">
    <property type="entry name" value="Calcium-transporting ATPase, transmembrane domain"/>
    <property type="match status" value="1"/>
</dbReference>